<dbReference type="Pfam" id="PF00076">
    <property type="entry name" value="RRM_1"/>
    <property type="match status" value="1"/>
</dbReference>
<dbReference type="Pfam" id="PF14327">
    <property type="entry name" value="CSTF2_hinge"/>
    <property type="match status" value="1"/>
</dbReference>
<accession>A0A316VLW8</accession>
<feature type="region of interest" description="Disordered" evidence="4">
    <location>
        <begin position="97"/>
        <end position="151"/>
    </location>
</feature>
<name>A0A316VLW8_9BASI</name>
<dbReference type="Proteomes" id="UP000245771">
    <property type="component" value="Unassembled WGS sequence"/>
</dbReference>
<feature type="compositionally biased region" description="Pro residues" evidence="4">
    <location>
        <begin position="129"/>
        <end position="142"/>
    </location>
</feature>
<dbReference type="InterPro" id="IPR000504">
    <property type="entry name" value="RRM_dom"/>
</dbReference>
<organism evidence="6 7">
    <name type="scientific">Meira miltonrushii</name>
    <dbReference type="NCBI Taxonomy" id="1280837"/>
    <lineage>
        <taxon>Eukaryota</taxon>
        <taxon>Fungi</taxon>
        <taxon>Dikarya</taxon>
        <taxon>Basidiomycota</taxon>
        <taxon>Ustilaginomycotina</taxon>
        <taxon>Exobasidiomycetes</taxon>
        <taxon>Exobasidiales</taxon>
        <taxon>Brachybasidiaceae</taxon>
        <taxon>Meira</taxon>
    </lineage>
</organism>
<protein>
    <recommendedName>
        <fullName evidence="5">RRM domain-containing protein</fullName>
    </recommendedName>
</protein>
<evidence type="ECO:0000313" key="7">
    <source>
        <dbReference type="Proteomes" id="UP000245771"/>
    </source>
</evidence>
<dbReference type="FunCoup" id="A0A316VLW8">
    <property type="interactions" value="282"/>
</dbReference>
<evidence type="ECO:0000256" key="3">
    <source>
        <dbReference type="PROSITE-ProRule" id="PRU00176"/>
    </source>
</evidence>
<keyword evidence="2" id="KW-0539">Nucleus</keyword>
<dbReference type="RefSeq" id="XP_025357695.1">
    <property type="nucleotide sequence ID" value="XM_025497143.1"/>
</dbReference>
<proteinExistence type="predicted"/>
<dbReference type="Gene3D" id="3.30.70.330">
    <property type="match status" value="1"/>
</dbReference>
<dbReference type="EMBL" id="KZ819602">
    <property type="protein sequence ID" value="PWN37393.1"/>
    <property type="molecule type" value="Genomic_DNA"/>
</dbReference>
<dbReference type="InterPro" id="IPR012677">
    <property type="entry name" value="Nucleotide-bd_a/b_plait_sf"/>
</dbReference>
<dbReference type="PANTHER" id="PTHR45735:SF2">
    <property type="entry name" value="CLEAVAGE STIMULATION FACTOR SUBUNIT 2"/>
    <property type="match status" value="1"/>
</dbReference>
<dbReference type="InterPro" id="IPR026896">
    <property type="entry name" value="CSTF_C"/>
</dbReference>
<evidence type="ECO:0000256" key="1">
    <source>
        <dbReference type="ARBA" id="ARBA00004123"/>
    </source>
</evidence>
<dbReference type="PANTHER" id="PTHR45735">
    <property type="entry name" value="CLEAVAGE STIMULATION FACTOR SUBUNIT 2"/>
    <property type="match status" value="1"/>
</dbReference>
<dbReference type="Pfam" id="PF14304">
    <property type="entry name" value="CSTF_C"/>
    <property type="match status" value="1"/>
</dbReference>
<feature type="compositionally biased region" description="Low complexity" evidence="4">
    <location>
        <begin position="235"/>
        <end position="254"/>
    </location>
</feature>
<dbReference type="GO" id="GO:0003729">
    <property type="term" value="F:mRNA binding"/>
    <property type="evidence" value="ECO:0007669"/>
    <property type="project" value="TreeGrafter"/>
</dbReference>
<keyword evidence="3" id="KW-0694">RNA-binding</keyword>
<dbReference type="InterPro" id="IPR035979">
    <property type="entry name" value="RBD_domain_sf"/>
</dbReference>
<evidence type="ECO:0000256" key="4">
    <source>
        <dbReference type="SAM" id="MobiDB-lite"/>
    </source>
</evidence>
<dbReference type="Gene3D" id="1.10.20.70">
    <property type="entry name" value="Transcription termination and cleavage factor, C-terminal domain"/>
    <property type="match status" value="1"/>
</dbReference>
<comment type="subcellular location">
    <subcellularLocation>
        <location evidence="1">Nucleus</location>
    </subcellularLocation>
</comment>
<dbReference type="CDD" id="cd12398">
    <property type="entry name" value="RRM_CSTF2_RNA15_like"/>
    <property type="match status" value="1"/>
</dbReference>
<dbReference type="InterPro" id="IPR025742">
    <property type="entry name" value="CSTF2_hinge"/>
</dbReference>
<dbReference type="PROSITE" id="PS50102">
    <property type="entry name" value="RRM"/>
    <property type="match status" value="1"/>
</dbReference>
<evidence type="ECO:0000259" key="5">
    <source>
        <dbReference type="PROSITE" id="PS50102"/>
    </source>
</evidence>
<sequence length="322" mass="34694">MSGAQRGSRVVFVGNIPYDMSEEQLIEVFREVGTVVGFRLVFDRETGKPKGYGFCEFEDGETAASAVRNLNEKEVGGRPMRISFADVDPMFEGRTTSMGQVEGEEPLQASGRPPARRTMGPQGQNRQSGPPPQQPQQLPPNLPQGQQLQPGIGATDAISQTLAALPPNQLLDILSQMKGLATMNPDQAKILLNGHPQLAYALFQAMLMMNVVDGSILERVLTQSGALGVPPQQAPPQQQFQQHPPQGPPHMGYGQPPPFDGMHSGPYGGPPPPQQGGQVNNLPDDQRALLEEVLKLTPDQIAALPPDQREGILQLKASLGQV</sequence>
<dbReference type="SUPFAM" id="SSF54928">
    <property type="entry name" value="RNA-binding domain, RBD"/>
    <property type="match status" value="1"/>
</dbReference>
<reference evidence="6 7" key="1">
    <citation type="journal article" date="2018" name="Mol. Biol. Evol.">
        <title>Broad Genomic Sampling Reveals a Smut Pathogenic Ancestry of the Fungal Clade Ustilaginomycotina.</title>
        <authorList>
            <person name="Kijpornyongpan T."/>
            <person name="Mondo S.J."/>
            <person name="Barry K."/>
            <person name="Sandor L."/>
            <person name="Lee J."/>
            <person name="Lipzen A."/>
            <person name="Pangilinan J."/>
            <person name="LaButti K."/>
            <person name="Hainaut M."/>
            <person name="Henrissat B."/>
            <person name="Grigoriev I.V."/>
            <person name="Spatafora J.W."/>
            <person name="Aime M.C."/>
        </authorList>
    </citation>
    <scope>NUCLEOTIDE SEQUENCE [LARGE SCALE GENOMIC DNA]</scope>
    <source>
        <strain evidence="6 7">MCA 3882</strain>
    </source>
</reference>
<dbReference type="AlphaFoldDB" id="A0A316VLW8"/>
<feature type="domain" description="RRM" evidence="5">
    <location>
        <begin position="9"/>
        <end position="87"/>
    </location>
</feature>
<keyword evidence="7" id="KW-1185">Reference proteome</keyword>
<dbReference type="GO" id="GO:0005847">
    <property type="term" value="C:mRNA cleavage and polyadenylation specificity factor complex"/>
    <property type="evidence" value="ECO:0007669"/>
    <property type="project" value="TreeGrafter"/>
</dbReference>
<dbReference type="SMART" id="SM00360">
    <property type="entry name" value="RRM"/>
    <property type="match status" value="1"/>
</dbReference>
<dbReference type="STRING" id="1280837.A0A316VLW8"/>
<dbReference type="GO" id="GO:0031124">
    <property type="term" value="P:mRNA 3'-end processing"/>
    <property type="evidence" value="ECO:0007669"/>
    <property type="project" value="InterPro"/>
</dbReference>
<dbReference type="GeneID" id="37018924"/>
<dbReference type="Gene3D" id="1.25.40.630">
    <property type="match status" value="1"/>
</dbReference>
<gene>
    <name evidence="6" type="ORF">FA14DRAFT_141600</name>
</gene>
<feature type="region of interest" description="Disordered" evidence="4">
    <location>
        <begin position="227"/>
        <end position="286"/>
    </location>
</feature>
<evidence type="ECO:0000256" key="2">
    <source>
        <dbReference type="ARBA" id="ARBA00023242"/>
    </source>
</evidence>
<dbReference type="OrthoDB" id="272703at2759"/>
<evidence type="ECO:0000313" key="6">
    <source>
        <dbReference type="EMBL" id="PWN37393.1"/>
    </source>
</evidence>
<dbReference type="InterPro" id="IPR038192">
    <property type="entry name" value="CSTF_C_sf"/>
</dbReference>
<dbReference type="InParanoid" id="A0A316VLW8"/>